<dbReference type="PANTHER" id="PTHR13932:SF5">
    <property type="entry name" value="RADICAL S-ADENOSYL METHIONINE DOMAIN-CONTAINING PROTEIN 1, MITOCHONDRIAL"/>
    <property type="match status" value="1"/>
</dbReference>
<evidence type="ECO:0000313" key="12">
    <source>
        <dbReference type="EMBL" id="QIK41986.1"/>
    </source>
</evidence>
<dbReference type="NCBIfam" id="TIGR00539">
    <property type="entry name" value="hemN_rel"/>
    <property type="match status" value="1"/>
</dbReference>
<evidence type="ECO:0000259" key="11">
    <source>
        <dbReference type="PROSITE" id="PS51918"/>
    </source>
</evidence>
<accession>A0A6G7VQ30</accession>
<dbReference type="InterPro" id="IPR007197">
    <property type="entry name" value="rSAM"/>
</dbReference>
<dbReference type="KEGG" id="mon:G8E03_03010"/>
<dbReference type="InterPro" id="IPR006638">
    <property type="entry name" value="Elp3/MiaA/NifB-like_rSAM"/>
</dbReference>
<dbReference type="SFLD" id="SFLDS00029">
    <property type="entry name" value="Radical_SAM"/>
    <property type="match status" value="1"/>
</dbReference>
<protein>
    <recommendedName>
        <fullName evidence="3 10">Heme chaperone HemW</fullName>
    </recommendedName>
</protein>
<comment type="function">
    <text evidence="10">Probably acts as a heme chaperone, transferring heme to an unknown acceptor. Binds one molecule of heme per monomer, possibly covalently. Binds 1 [4Fe-4S] cluster. The cluster is coordinated with 3 cysteines and an exchangeable S-adenosyl-L-methionine.</text>
</comment>
<evidence type="ECO:0000256" key="8">
    <source>
        <dbReference type="ARBA" id="ARBA00023014"/>
    </source>
</evidence>
<dbReference type="PANTHER" id="PTHR13932">
    <property type="entry name" value="COPROPORPHYRINIGEN III OXIDASE"/>
    <property type="match status" value="1"/>
</dbReference>
<dbReference type="Pfam" id="PF06969">
    <property type="entry name" value="HemN_C"/>
    <property type="match status" value="1"/>
</dbReference>
<evidence type="ECO:0000256" key="4">
    <source>
        <dbReference type="ARBA" id="ARBA00022617"/>
    </source>
</evidence>
<evidence type="ECO:0000256" key="7">
    <source>
        <dbReference type="ARBA" id="ARBA00023004"/>
    </source>
</evidence>
<organism evidence="12 13">
    <name type="scientific">Pontivivens nitratireducens</name>
    <dbReference type="NCBI Taxonomy" id="2758038"/>
    <lineage>
        <taxon>Bacteria</taxon>
        <taxon>Pseudomonadati</taxon>
        <taxon>Pseudomonadota</taxon>
        <taxon>Alphaproteobacteria</taxon>
        <taxon>Rhodobacterales</taxon>
        <taxon>Paracoccaceae</taxon>
        <taxon>Pontivivens</taxon>
    </lineage>
</organism>
<keyword evidence="10" id="KW-0963">Cytoplasm</keyword>
<dbReference type="InterPro" id="IPR034505">
    <property type="entry name" value="Coproporphyrinogen-III_oxidase"/>
</dbReference>
<dbReference type="InterPro" id="IPR013785">
    <property type="entry name" value="Aldolase_TIM"/>
</dbReference>
<keyword evidence="4 10" id="KW-0349">Heme</keyword>
<dbReference type="Gene3D" id="3.20.20.70">
    <property type="entry name" value="Aldolase class I"/>
    <property type="match status" value="1"/>
</dbReference>
<gene>
    <name evidence="12" type="ORF">G8E03_03010</name>
</gene>
<dbReference type="Proteomes" id="UP000500791">
    <property type="component" value="Chromosome"/>
</dbReference>
<dbReference type="InterPro" id="IPR010723">
    <property type="entry name" value="HemN_C"/>
</dbReference>
<keyword evidence="9 10" id="KW-0143">Chaperone</keyword>
<dbReference type="GO" id="GO:0051539">
    <property type="term" value="F:4 iron, 4 sulfur cluster binding"/>
    <property type="evidence" value="ECO:0007669"/>
    <property type="project" value="UniProtKB-UniRule"/>
</dbReference>
<dbReference type="SFLD" id="SFLDF00288">
    <property type="entry name" value="HemN-like__clustered_with_nucl"/>
    <property type="match status" value="1"/>
</dbReference>
<evidence type="ECO:0000256" key="2">
    <source>
        <dbReference type="ARBA" id="ARBA00006100"/>
    </source>
</evidence>
<proteinExistence type="inferred from homology"/>
<dbReference type="InterPro" id="IPR058240">
    <property type="entry name" value="rSAM_sf"/>
</dbReference>
<keyword evidence="10" id="KW-0004">4Fe-4S</keyword>
<dbReference type="EMBL" id="CP049811">
    <property type="protein sequence ID" value="QIK41986.1"/>
    <property type="molecule type" value="Genomic_DNA"/>
</dbReference>
<dbReference type="PROSITE" id="PS51918">
    <property type="entry name" value="RADICAL_SAM"/>
    <property type="match status" value="1"/>
</dbReference>
<dbReference type="AlphaFoldDB" id="A0A6G7VQ30"/>
<dbReference type="Pfam" id="PF04055">
    <property type="entry name" value="Radical_SAM"/>
    <property type="match status" value="1"/>
</dbReference>
<dbReference type="SFLD" id="SFLDF00562">
    <property type="entry name" value="HemN-like__clustered_with_heat"/>
    <property type="match status" value="1"/>
</dbReference>
<dbReference type="SMART" id="SM00729">
    <property type="entry name" value="Elp3"/>
    <property type="match status" value="1"/>
</dbReference>
<evidence type="ECO:0000256" key="10">
    <source>
        <dbReference type="RuleBase" id="RU364116"/>
    </source>
</evidence>
<keyword evidence="8 10" id="KW-0411">Iron-sulfur</keyword>
<dbReference type="GO" id="GO:0005737">
    <property type="term" value="C:cytoplasm"/>
    <property type="evidence" value="ECO:0007669"/>
    <property type="project" value="UniProtKB-SubCell"/>
</dbReference>
<evidence type="ECO:0000256" key="5">
    <source>
        <dbReference type="ARBA" id="ARBA00022691"/>
    </source>
</evidence>
<evidence type="ECO:0000313" key="13">
    <source>
        <dbReference type="Proteomes" id="UP000500791"/>
    </source>
</evidence>
<dbReference type="SFLD" id="SFLDG01065">
    <property type="entry name" value="anaerobic_coproporphyrinogen-I"/>
    <property type="match status" value="1"/>
</dbReference>
<comment type="subcellular location">
    <subcellularLocation>
        <location evidence="10">Cytoplasm</location>
    </subcellularLocation>
</comment>
<dbReference type="SUPFAM" id="SSF102114">
    <property type="entry name" value="Radical SAM enzymes"/>
    <property type="match status" value="1"/>
</dbReference>
<keyword evidence="6 10" id="KW-0479">Metal-binding</keyword>
<comment type="cofactor">
    <cofactor evidence="1">
        <name>[4Fe-4S] cluster</name>
        <dbReference type="ChEBI" id="CHEBI:49883"/>
    </cofactor>
</comment>
<feature type="domain" description="Radical SAM core" evidence="11">
    <location>
        <begin position="4"/>
        <end position="240"/>
    </location>
</feature>
<evidence type="ECO:0000256" key="9">
    <source>
        <dbReference type="ARBA" id="ARBA00023186"/>
    </source>
</evidence>
<dbReference type="GO" id="GO:0046872">
    <property type="term" value="F:metal ion binding"/>
    <property type="evidence" value="ECO:0007669"/>
    <property type="project" value="UniProtKB-UniRule"/>
</dbReference>
<dbReference type="InterPro" id="IPR004559">
    <property type="entry name" value="HemW-like"/>
</dbReference>
<reference evidence="12 13" key="1">
    <citation type="submission" date="2020-03" db="EMBL/GenBank/DDBJ databases">
        <title>Complete genome sequence of Monaibacterium sp. ALG8 with diverse plasmids.</title>
        <authorList>
            <person name="Sun C."/>
        </authorList>
    </citation>
    <scope>NUCLEOTIDE SEQUENCE [LARGE SCALE GENOMIC DNA]</scope>
    <source>
        <strain evidence="12 13">ALG8</strain>
    </source>
</reference>
<dbReference type="GO" id="GO:0004109">
    <property type="term" value="F:coproporphyrinogen oxidase activity"/>
    <property type="evidence" value="ECO:0007669"/>
    <property type="project" value="InterPro"/>
</dbReference>
<keyword evidence="5 10" id="KW-0949">S-adenosyl-L-methionine</keyword>
<evidence type="ECO:0000256" key="6">
    <source>
        <dbReference type="ARBA" id="ARBA00022723"/>
    </source>
</evidence>
<keyword evidence="13" id="KW-1185">Reference proteome</keyword>
<evidence type="ECO:0000256" key="1">
    <source>
        <dbReference type="ARBA" id="ARBA00001966"/>
    </source>
</evidence>
<dbReference type="CDD" id="cd01335">
    <property type="entry name" value="Radical_SAM"/>
    <property type="match status" value="1"/>
</dbReference>
<evidence type="ECO:0000256" key="3">
    <source>
        <dbReference type="ARBA" id="ARBA00017228"/>
    </source>
</evidence>
<comment type="similarity">
    <text evidence="2">Belongs to the anaerobic coproporphyrinogen-III oxidase family. HemW subfamily.</text>
</comment>
<name>A0A6G7VQ30_9RHOB</name>
<dbReference type="GO" id="GO:0006779">
    <property type="term" value="P:porphyrin-containing compound biosynthetic process"/>
    <property type="evidence" value="ECO:0007669"/>
    <property type="project" value="InterPro"/>
</dbReference>
<sequence>MTPDWRNGGFGVYVHWPFCQAKCPYCDFNSHVRREVDHAAWCDALCREIEHAASLSGPRRVDTVFFGGGTPSLMQPDTIAAVIGKIGQVWSLAEDAEITLEANPTSVEAGKFQGFRDAGINRVSMGIQALNDVDLKRLGRMHTAREAMEAFEIARECFDRVSFDLIYARQGQDRESWKAELNQAIRLGLDHLSLYQLTIEASTRFGELHARGALRGMPNDSIASDMYFDTQDIMEAAGLPAYEISNHARNSAESRHNLIYWRYGDYAGIGPGAHGRITGADDMRRATETLRMPEAWLQNVQRQGHGYKPADALSPYDQAVECVLMGLRLREGIDMHRLQALYPGFFDESALVTLEEDGLISIQDHRLSITRQGRPVTNAILRELIV</sequence>
<keyword evidence="7 10" id="KW-0408">Iron</keyword>